<dbReference type="Gene3D" id="3.40.50.360">
    <property type="match status" value="1"/>
</dbReference>
<comment type="caution">
    <text evidence="5">The sequence shown here is derived from an EMBL/GenBank/DDBJ whole genome shotgun (WGS) entry which is preliminary data.</text>
</comment>
<dbReference type="SUPFAM" id="SSF52218">
    <property type="entry name" value="Flavoproteins"/>
    <property type="match status" value="1"/>
</dbReference>
<evidence type="ECO:0000256" key="4">
    <source>
        <dbReference type="HAMAP-Rule" id="MF_00128"/>
    </source>
</evidence>
<dbReference type="Pfam" id="PF07972">
    <property type="entry name" value="Flavodoxin_NdrI"/>
    <property type="match status" value="1"/>
</dbReference>
<comment type="similarity">
    <text evidence="2 4">Belongs to the NrdI family.</text>
</comment>
<reference evidence="5" key="1">
    <citation type="journal article" date="2014" name="Int. J. Syst. Evol. Microbiol.">
        <title>Complete genome sequence of Corynebacterium casei LMG S-19264T (=DSM 44701T), isolated from a smear-ripened cheese.</title>
        <authorList>
            <consortium name="US DOE Joint Genome Institute (JGI-PGF)"/>
            <person name="Walter F."/>
            <person name="Albersmeier A."/>
            <person name="Kalinowski J."/>
            <person name="Ruckert C."/>
        </authorList>
    </citation>
    <scope>NUCLEOTIDE SEQUENCE</scope>
    <source>
        <strain evidence="5">CGMCC 1.12785</strain>
    </source>
</reference>
<protein>
    <recommendedName>
        <fullName evidence="3 4">Protein NrdI</fullName>
    </recommendedName>
</protein>
<dbReference type="InterPro" id="IPR004465">
    <property type="entry name" value="RNR_NrdI"/>
</dbReference>
<dbReference type="InterPro" id="IPR020852">
    <property type="entry name" value="RNR_Ib_NrdI_bac"/>
</dbReference>
<evidence type="ECO:0000313" key="5">
    <source>
        <dbReference type="EMBL" id="GGA15213.1"/>
    </source>
</evidence>
<dbReference type="PANTHER" id="PTHR37297:SF1">
    <property type="entry name" value="PROTEIN NRDI"/>
    <property type="match status" value="1"/>
</dbReference>
<dbReference type="HAMAP" id="MF_00128">
    <property type="entry name" value="NrdI"/>
    <property type="match status" value="1"/>
</dbReference>
<keyword evidence="6" id="KW-1185">Reference proteome</keyword>
<reference evidence="5" key="2">
    <citation type="submission" date="2020-09" db="EMBL/GenBank/DDBJ databases">
        <authorList>
            <person name="Sun Q."/>
            <person name="Zhou Y."/>
        </authorList>
    </citation>
    <scope>NUCLEOTIDE SEQUENCE</scope>
    <source>
        <strain evidence="5">CGMCC 1.12785</strain>
    </source>
</reference>
<evidence type="ECO:0000313" key="6">
    <source>
        <dbReference type="Proteomes" id="UP000616114"/>
    </source>
</evidence>
<dbReference type="Proteomes" id="UP000616114">
    <property type="component" value="Unassembled WGS sequence"/>
</dbReference>
<accession>A0A8J2XL54</accession>
<organism evidence="5 6">
    <name type="scientific">Sediminivirga luteola</name>
    <dbReference type="NCBI Taxonomy" id="1774748"/>
    <lineage>
        <taxon>Bacteria</taxon>
        <taxon>Bacillati</taxon>
        <taxon>Actinomycetota</taxon>
        <taxon>Actinomycetes</taxon>
        <taxon>Micrococcales</taxon>
        <taxon>Brevibacteriaceae</taxon>
        <taxon>Sediminivirga</taxon>
    </lineage>
</organism>
<dbReference type="RefSeq" id="WP_188550567.1">
    <property type="nucleotide sequence ID" value="NZ_BMFY01000006.1"/>
</dbReference>
<dbReference type="EMBL" id="BMFY01000006">
    <property type="protein sequence ID" value="GGA15213.1"/>
    <property type="molecule type" value="Genomic_DNA"/>
</dbReference>
<name>A0A8J2XL54_9MICO</name>
<evidence type="ECO:0000256" key="2">
    <source>
        <dbReference type="ARBA" id="ARBA00009942"/>
    </source>
</evidence>
<dbReference type="GO" id="GO:0010181">
    <property type="term" value="F:FMN binding"/>
    <property type="evidence" value="ECO:0007669"/>
    <property type="project" value="InterPro"/>
</dbReference>
<evidence type="ECO:0000256" key="3">
    <source>
        <dbReference type="ARBA" id="ARBA00020129"/>
    </source>
</evidence>
<gene>
    <name evidence="4 5" type="primary">nrdI</name>
    <name evidence="5" type="ORF">GCM10011333_17850</name>
</gene>
<evidence type="ECO:0000256" key="1">
    <source>
        <dbReference type="ARBA" id="ARBA00003999"/>
    </source>
</evidence>
<dbReference type="PIRSF" id="PIRSF005087">
    <property type="entry name" value="NrdI"/>
    <property type="match status" value="1"/>
</dbReference>
<proteinExistence type="inferred from homology"/>
<dbReference type="AlphaFoldDB" id="A0A8J2XL54"/>
<comment type="function">
    <text evidence="1 4">Probably involved in ribonucleotide reductase function.</text>
</comment>
<dbReference type="NCBIfam" id="TIGR00333">
    <property type="entry name" value="nrdI"/>
    <property type="match status" value="1"/>
</dbReference>
<dbReference type="InterPro" id="IPR029039">
    <property type="entry name" value="Flavoprotein-like_sf"/>
</dbReference>
<dbReference type="PANTHER" id="PTHR37297">
    <property type="entry name" value="PROTEIN NRDI"/>
    <property type="match status" value="1"/>
</dbReference>
<sequence>MTVVYYSSSSNYTHAFAQKLRAAGQHCVRLPLLTKDDTLLMEEPFVLITPTYGAGPRRGAVPKQVIKFLNVPQNRELLCGVIGAGNTNFGETYCQAAHIVAQKCQVPLLYRFELLGLPEDVRNVNEGLNRLWKQKLQRRA</sequence>